<dbReference type="EMBL" id="ML992669">
    <property type="protein sequence ID" value="KAF2214064.1"/>
    <property type="molecule type" value="Genomic_DNA"/>
</dbReference>
<evidence type="ECO:0000256" key="1">
    <source>
        <dbReference type="SAM" id="MobiDB-lite"/>
    </source>
</evidence>
<protein>
    <submittedName>
        <fullName evidence="2">Uncharacterized protein</fullName>
    </submittedName>
</protein>
<dbReference type="Proteomes" id="UP000799539">
    <property type="component" value="Unassembled WGS sequence"/>
</dbReference>
<organism evidence="2 3">
    <name type="scientific">Cercospora zeae-maydis SCOH1-5</name>
    <dbReference type="NCBI Taxonomy" id="717836"/>
    <lineage>
        <taxon>Eukaryota</taxon>
        <taxon>Fungi</taxon>
        <taxon>Dikarya</taxon>
        <taxon>Ascomycota</taxon>
        <taxon>Pezizomycotina</taxon>
        <taxon>Dothideomycetes</taxon>
        <taxon>Dothideomycetidae</taxon>
        <taxon>Mycosphaerellales</taxon>
        <taxon>Mycosphaerellaceae</taxon>
        <taxon>Cercospora</taxon>
    </lineage>
</organism>
<keyword evidence="3" id="KW-1185">Reference proteome</keyword>
<accession>A0A6A6FL91</accession>
<dbReference type="AlphaFoldDB" id="A0A6A6FL91"/>
<evidence type="ECO:0000313" key="3">
    <source>
        <dbReference type="Proteomes" id="UP000799539"/>
    </source>
</evidence>
<gene>
    <name evidence="2" type="ORF">CERZMDRAFT_90409</name>
</gene>
<feature type="region of interest" description="Disordered" evidence="1">
    <location>
        <begin position="85"/>
        <end position="123"/>
    </location>
</feature>
<feature type="compositionally biased region" description="Polar residues" evidence="1">
    <location>
        <begin position="85"/>
        <end position="96"/>
    </location>
</feature>
<evidence type="ECO:0000313" key="2">
    <source>
        <dbReference type="EMBL" id="KAF2214064.1"/>
    </source>
</evidence>
<name>A0A6A6FL91_9PEZI</name>
<reference evidence="2" key="1">
    <citation type="journal article" date="2020" name="Stud. Mycol.">
        <title>101 Dothideomycetes genomes: a test case for predicting lifestyles and emergence of pathogens.</title>
        <authorList>
            <person name="Haridas S."/>
            <person name="Albert R."/>
            <person name="Binder M."/>
            <person name="Bloem J."/>
            <person name="Labutti K."/>
            <person name="Salamov A."/>
            <person name="Andreopoulos B."/>
            <person name="Baker S."/>
            <person name="Barry K."/>
            <person name="Bills G."/>
            <person name="Bluhm B."/>
            <person name="Cannon C."/>
            <person name="Castanera R."/>
            <person name="Culley D."/>
            <person name="Daum C."/>
            <person name="Ezra D."/>
            <person name="Gonzalez J."/>
            <person name="Henrissat B."/>
            <person name="Kuo A."/>
            <person name="Liang C."/>
            <person name="Lipzen A."/>
            <person name="Lutzoni F."/>
            <person name="Magnuson J."/>
            <person name="Mondo S."/>
            <person name="Nolan M."/>
            <person name="Ohm R."/>
            <person name="Pangilinan J."/>
            <person name="Park H.-J."/>
            <person name="Ramirez L."/>
            <person name="Alfaro M."/>
            <person name="Sun H."/>
            <person name="Tritt A."/>
            <person name="Yoshinaga Y."/>
            <person name="Zwiers L.-H."/>
            <person name="Turgeon B."/>
            <person name="Goodwin S."/>
            <person name="Spatafora J."/>
            <person name="Crous P."/>
            <person name="Grigoriev I."/>
        </authorList>
    </citation>
    <scope>NUCLEOTIDE SEQUENCE</scope>
    <source>
        <strain evidence="2">SCOH1-5</strain>
    </source>
</reference>
<sequence length="123" mass="13309">MVLERCSLSLRVATLAASSDRMQPCLCLRHCNLSSRCHMPGGLGVGNCQVQHPRIQYYPEEPSDNRGSGLVGVWAIVRKVEANHENATTKTVRPQSPHSPPANLCEGDMSSAQLGSGKVGEQR</sequence>
<proteinExistence type="predicted"/>